<dbReference type="EMBL" id="LAZR01047485">
    <property type="protein sequence ID" value="KKK94117.1"/>
    <property type="molecule type" value="Genomic_DNA"/>
</dbReference>
<name>A0A0F8ZJY6_9ZZZZ</name>
<evidence type="ECO:0000259" key="3">
    <source>
        <dbReference type="Pfam" id="PF02233"/>
    </source>
</evidence>
<keyword evidence="2" id="KW-0472">Membrane</keyword>
<feature type="transmembrane region" description="Helical" evidence="2">
    <location>
        <begin position="79"/>
        <end position="102"/>
    </location>
</feature>
<protein>
    <recommendedName>
        <fullName evidence="3">NADP transhydrogenase beta-like domain-containing protein</fullName>
    </recommendedName>
</protein>
<dbReference type="AlphaFoldDB" id="A0A0F8ZJY6"/>
<organism evidence="4">
    <name type="scientific">marine sediment metagenome</name>
    <dbReference type="NCBI Taxonomy" id="412755"/>
    <lineage>
        <taxon>unclassified sequences</taxon>
        <taxon>metagenomes</taxon>
        <taxon>ecological metagenomes</taxon>
    </lineage>
</organism>
<keyword evidence="1" id="KW-0520">NAD</keyword>
<reference evidence="4" key="1">
    <citation type="journal article" date="2015" name="Nature">
        <title>Complex archaea that bridge the gap between prokaryotes and eukaryotes.</title>
        <authorList>
            <person name="Spang A."/>
            <person name="Saw J.H."/>
            <person name="Jorgensen S.L."/>
            <person name="Zaremba-Niedzwiedzka K."/>
            <person name="Martijn J."/>
            <person name="Lind A.E."/>
            <person name="van Eijk R."/>
            <person name="Schleper C."/>
            <person name="Guy L."/>
            <person name="Ettema T.J."/>
        </authorList>
    </citation>
    <scope>NUCLEOTIDE SEQUENCE</scope>
</reference>
<evidence type="ECO:0000256" key="2">
    <source>
        <dbReference type="SAM" id="Phobius"/>
    </source>
</evidence>
<comment type="caution">
    <text evidence="4">The sequence shown here is derived from an EMBL/GenBank/DDBJ whole genome shotgun (WGS) entry which is preliminary data.</text>
</comment>
<dbReference type="SUPFAM" id="SSF53756">
    <property type="entry name" value="UDP-Glycosyltransferase/glycogen phosphorylase"/>
    <property type="match status" value="1"/>
</dbReference>
<dbReference type="PANTHER" id="PTHR44758">
    <property type="entry name" value="NAD(P) TRANSHYDROGENASE SUBUNIT BETA"/>
    <property type="match status" value="1"/>
</dbReference>
<dbReference type="Gene3D" id="3.40.50.2000">
    <property type="entry name" value="Glycogen Phosphorylase B"/>
    <property type="match status" value="1"/>
</dbReference>
<evidence type="ECO:0000256" key="1">
    <source>
        <dbReference type="ARBA" id="ARBA00023027"/>
    </source>
</evidence>
<sequence length="158" mass="16543">MRVLMVISDLRVGGVETMAVSLAKGLVEAGHELAVASIKQADVLAEAFVSAGAALHRRIARFRFDPAGMLRMRLLIRRFAPDVLIIAGALDGASGFVLSILMSRAMNRSFTNVLFGAFGAATETGTDAVAAGLTVRSISVEDAAAQLAYAREVIVVPG</sequence>
<feature type="domain" description="NADP transhydrogenase beta-like" evidence="3">
    <location>
        <begin position="82"/>
        <end position="158"/>
    </location>
</feature>
<dbReference type="InterPro" id="IPR034300">
    <property type="entry name" value="PNTB-like"/>
</dbReference>
<feature type="non-terminal residue" evidence="4">
    <location>
        <position position="158"/>
    </location>
</feature>
<evidence type="ECO:0000313" key="4">
    <source>
        <dbReference type="EMBL" id="KKK94117.1"/>
    </source>
</evidence>
<dbReference type="Pfam" id="PF02233">
    <property type="entry name" value="PNTB"/>
    <property type="match status" value="1"/>
</dbReference>
<keyword evidence="2" id="KW-1133">Transmembrane helix</keyword>
<proteinExistence type="predicted"/>
<accession>A0A0F8ZJY6</accession>
<dbReference type="PANTHER" id="PTHR44758:SF1">
    <property type="entry name" value="NAD(P) TRANSHYDROGENASE SUBUNIT BETA"/>
    <property type="match status" value="1"/>
</dbReference>
<keyword evidence="2" id="KW-0812">Transmembrane</keyword>
<gene>
    <name evidence="4" type="ORF">LCGC14_2686080</name>
</gene>